<feature type="region of interest" description="Disordered" evidence="2">
    <location>
        <begin position="33"/>
        <end position="118"/>
    </location>
</feature>
<keyword evidence="1" id="KW-0862">Zinc</keyword>
<dbReference type="PROSITE" id="PS00028">
    <property type="entry name" value="ZINC_FINGER_C2H2_1"/>
    <property type="match status" value="1"/>
</dbReference>
<comment type="caution">
    <text evidence="4">The sequence shown here is derived from an EMBL/GenBank/DDBJ whole genome shotgun (WGS) entry which is preliminary data.</text>
</comment>
<dbReference type="InterPro" id="IPR013087">
    <property type="entry name" value="Znf_C2H2_type"/>
</dbReference>
<dbReference type="EMBL" id="BJWK01000001">
    <property type="protein sequence ID" value="GEM06140.1"/>
    <property type="molecule type" value="Genomic_DNA"/>
</dbReference>
<feature type="compositionally biased region" description="Acidic residues" evidence="2">
    <location>
        <begin position="239"/>
        <end position="249"/>
    </location>
</feature>
<evidence type="ECO:0000256" key="2">
    <source>
        <dbReference type="SAM" id="MobiDB-lite"/>
    </source>
</evidence>
<dbReference type="OrthoDB" id="2525897at2759"/>
<feature type="compositionally biased region" description="Low complexity" evidence="2">
    <location>
        <begin position="347"/>
        <end position="361"/>
    </location>
</feature>
<dbReference type="AlphaFoldDB" id="A0A511K719"/>
<accession>A0A511K719</accession>
<gene>
    <name evidence="4" type="ORF">Rt10032_c01g0157</name>
</gene>
<proteinExistence type="predicted"/>
<name>A0A511K719_RHOTO</name>
<feature type="compositionally biased region" description="Polar residues" evidence="2">
    <location>
        <begin position="53"/>
        <end position="70"/>
    </location>
</feature>
<evidence type="ECO:0000313" key="4">
    <source>
        <dbReference type="EMBL" id="GEM06140.1"/>
    </source>
</evidence>
<organism evidence="4 5">
    <name type="scientific">Rhodotorula toruloides</name>
    <name type="common">Yeast</name>
    <name type="synonym">Rhodosporidium toruloides</name>
    <dbReference type="NCBI Taxonomy" id="5286"/>
    <lineage>
        <taxon>Eukaryota</taxon>
        <taxon>Fungi</taxon>
        <taxon>Dikarya</taxon>
        <taxon>Basidiomycota</taxon>
        <taxon>Pucciniomycotina</taxon>
        <taxon>Microbotryomycetes</taxon>
        <taxon>Sporidiobolales</taxon>
        <taxon>Sporidiobolaceae</taxon>
        <taxon>Rhodotorula</taxon>
    </lineage>
</organism>
<sequence>MSPPSSTIPIPIGTGAPLAASAYSPAAFSYGPTLSSSAGKAKRPSTVAKARRLSTSSQLRAGASLLSQSVPVGPANAAGRARSTSLSTVPLPDDEFDEAGPDGQSLLPASSGSKRKDKGQTYECEKCAKVYRHSTCLTKHRWEHTAHWKEASKLMLSKHQQVQLLEGAAILAAASAGSSLPDEKSFWPAAVSPPSSGLLGDAEFGINIHALTKSFGSPRFAPSSLLSDAGDFDTSRSEIDDDENDDDDQSPPPRAGSGGLEDVDEDEQMMEDGMFDLDLGGSGELPPSQPQQPPVSSLAPPDPTVRLPSSSSIHTSDSSSSRPSSRPGIRSNDSGFGSLSRSGTLKAAPSPAQTAAAALPASTSNSLGITLHPAVVEQKNAAPQPVKGFFVPQR</sequence>
<dbReference type="Proteomes" id="UP000321518">
    <property type="component" value="Unassembled WGS sequence"/>
</dbReference>
<dbReference type="GO" id="GO:0008270">
    <property type="term" value="F:zinc ion binding"/>
    <property type="evidence" value="ECO:0007669"/>
    <property type="project" value="UniProtKB-KW"/>
</dbReference>
<feature type="region of interest" description="Disordered" evidence="2">
    <location>
        <begin position="226"/>
        <end position="361"/>
    </location>
</feature>
<keyword evidence="1" id="KW-0863">Zinc-finger</keyword>
<feature type="compositionally biased region" description="Acidic residues" evidence="2">
    <location>
        <begin position="261"/>
        <end position="275"/>
    </location>
</feature>
<dbReference type="PROSITE" id="PS50157">
    <property type="entry name" value="ZINC_FINGER_C2H2_2"/>
    <property type="match status" value="1"/>
</dbReference>
<evidence type="ECO:0000313" key="5">
    <source>
        <dbReference type="Proteomes" id="UP000321518"/>
    </source>
</evidence>
<feature type="compositionally biased region" description="Low complexity" evidence="2">
    <location>
        <begin position="308"/>
        <end position="331"/>
    </location>
</feature>
<evidence type="ECO:0000256" key="1">
    <source>
        <dbReference type="PROSITE-ProRule" id="PRU00042"/>
    </source>
</evidence>
<protein>
    <submittedName>
        <fullName evidence="4">Zinc finger, C2H2-type domain containing protein</fullName>
    </submittedName>
</protein>
<evidence type="ECO:0000259" key="3">
    <source>
        <dbReference type="PROSITE" id="PS50157"/>
    </source>
</evidence>
<feature type="domain" description="C2H2-type" evidence="3">
    <location>
        <begin position="122"/>
        <end position="149"/>
    </location>
</feature>
<reference evidence="4 5" key="1">
    <citation type="submission" date="2019-07" db="EMBL/GenBank/DDBJ databases">
        <title>Rhodotorula toruloides NBRC10032 genome sequencing.</title>
        <authorList>
            <person name="Shida Y."/>
            <person name="Takaku H."/>
            <person name="Ogasawara W."/>
            <person name="Mori K."/>
        </authorList>
    </citation>
    <scope>NUCLEOTIDE SEQUENCE [LARGE SCALE GENOMIC DNA]</scope>
    <source>
        <strain evidence="4 5">NBRC10032</strain>
    </source>
</reference>
<keyword evidence="1" id="KW-0479">Metal-binding</keyword>
<feature type="compositionally biased region" description="Polar residues" evidence="2">
    <location>
        <begin position="332"/>
        <end position="343"/>
    </location>
</feature>